<feature type="domain" description="RING-type" evidence="5">
    <location>
        <begin position="9"/>
        <end position="47"/>
    </location>
</feature>
<dbReference type="PANTHER" id="PTHR23327">
    <property type="entry name" value="RING FINGER PROTEIN 127"/>
    <property type="match status" value="1"/>
</dbReference>
<keyword evidence="3" id="KW-0862">Zinc</keyword>
<name>A0AAD9UQT7_9APIC</name>
<evidence type="ECO:0000313" key="7">
    <source>
        <dbReference type="Proteomes" id="UP001214638"/>
    </source>
</evidence>
<dbReference type="KEGG" id="bdw:94335771"/>
<evidence type="ECO:0000259" key="5">
    <source>
        <dbReference type="PROSITE" id="PS50089"/>
    </source>
</evidence>
<sequence length="325" mass="37428">MPELKDFECAICMKLLFKPVTTACGHNYCKFCVDLASRYNSQCPICRCPLNLEYSPNILLTELIKERFPNEVLEREREAEEGRLENEERLKKLRQEIGENASAIPIYFRWNIYPPVFPGDSLVILVKTLAEYRTIQIALLPITINVRGKARVELTGPLVKTGYGCFMSNAVPFYDDSLVTDEKVEVQFPDLENKIALKLLRKESFNEEYMQITEILKGQLDLNQKHHIVGLLMSMCRALVIRQIEVLNSVGRRRVDNIYGRVQRPSLDEPSGSELESLSLLYARMVVATNSEKKQWFACRDTLQRFNDICRILIMAGDHCVLNLE</sequence>
<dbReference type="InterPro" id="IPR001841">
    <property type="entry name" value="Znf_RING"/>
</dbReference>
<dbReference type="AlphaFoldDB" id="A0AAD9UQT7"/>
<dbReference type="SMART" id="SM00184">
    <property type="entry name" value="RING"/>
    <property type="match status" value="1"/>
</dbReference>
<keyword evidence="2 4" id="KW-0863">Zinc-finger</keyword>
<evidence type="ECO:0000256" key="2">
    <source>
        <dbReference type="ARBA" id="ARBA00022771"/>
    </source>
</evidence>
<dbReference type="CDD" id="cd16514">
    <property type="entry name" value="RING-HC_LONFs_rpt2"/>
    <property type="match status" value="1"/>
</dbReference>
<dbReference type="Pfam" id="PF13923">
    <property type="entry name" value="zf-C3HC4_2"/>
    <property type="match status" value="1"/>
</dbReference>
<dbReference type="PROSITE" id="PS00518">
    <property type="entry name" value="ZF_RING_1"/>
    <property type="match status" value="1"/>
</dbReference>
<organism evidence="6 7">
    <name type="scientific">Babesia duncani</name>
    <dbReference type="NCBI Taxonomy" id="323732"/>
    <lineage>
        <taxon>Eukaryota</taxon>
        <taxon>Sar</taxon>
        <taxon>Alveolata</taxon>
        <taxon>Apicomplexa</taxon>
        <taxon>Aconoidasida</taxon>
        <taxon>Piroplasmida</taxon>
        <taxon>Babesiidae</taxon>
        <taxon>Babesia</taxon>
    </lineage>
</organism>
<protein>
    <submittedName>
        <fullName evidence="6">Bifunctional Zinc finger</fullName>
    </submittedName>
</protein>
<keyword evidence="7" id="KW-1185">Reference proteome</keyword>
<dbReference type="Gene3D" id="3.30.40.10">
    <property type="entry name" value="Zinc/RING finger domain, C3HC4 (zinc finger)"/>
    <property type="match status" value="1"/>
</dbReference>
<keyword evidence="1" id="KW-0479">Metal-binding</keyword>
<dbReference type="GeneID" id="94335771"/>
<dbReference type="EMBL" id="JALLKP010000001">
    <property type="protein sequence ID" value="KAK2198458.1"/>
    <property type="molecule type" value="Genomic_DNA"/>
</dbReference>
<dbReference type="GO" id="GO:0008270">
    <property type="term" value="F:zinc ion binding"/>
    <property type="evidence" value="ECO:0007669"/>
    <property type="project" value="UniProtKB-KW"/>
</dbReference>
<accession>A0AAD9UQT7</accession>
<evidence type="ECO:0000256" key="4">
    <source>
        <dbReference type="PROSITE-ProRule" id="PRU00175"/>
    </source>
</evidence>
<dbReference type="RefSeq" id="XP_067805300.1">
    <property type="nucleotide sequence ID" value="XM_067946509.1"/>
</dbReference>
<gene>
    <name evidence="6" type="ORF">BdWA1_001473</name>
</gene>
<dbReference type="SUPFAM" id="SSF57850">
    <property type="entry name" value="RING/U-box"/>
    <property type="match status" value="1"/>
</dbReference>
<dbReference type="Proteomes" id="UP001214638">
    <property type="component" value="Unassembled WGS sequence"/>
</dbReference>
<dbReference type="InterPro" id="IPR017907">
    <property type="entry name" value="Znf_RING_CS"/>
</dbReference>
<evidence type="ECO:0000256" key="3">
    <source>
        <dbReference type="ARBA" id="ARBA00022833"/>
    </source>
</evidence>
<dbReference type="PROSITE" id="PS50089">
    <property type="entry name" value="ZF_RING_2"/>
    <property type="match status" value="1"/>
</dbReference>
<reference evidence="6" key="1">
    <citation type="journal article" date="2023" name="Nat. Microbiol.">
        <title>Babesia duncani multi-omics identifies virulence factors and drug targets.</title>
        <authorList>
            <person name="Singh P."/>
            <person name="Lonardi S."/>
            <person name="Liang Q."/>
            <person name="Vydyam P."/>
            <person name="Khabirova E."/>
            <person name="Fang T."/>
            <person name="Gihaz S."/>
            <person name="Thekkiniath J."/>
            <person name="Munshi M."/>
            <person name="Abel S."/>
            <person name="Ciampossin L."/>
            <person name="Batugedara G."/>
            <person name="Gupta M."/>
            <person name="Lu X.M."/>
            <person name="Lenz T."/>
            <person name="Chakravarty S."/>
            <person name="Cornillot E."/>
            <person name="Hu Y."/>
            <person name="Ma W."/>
            <person name="Gonzalez L.M."/>
            <person name="Sanchez S."/>
            <person name="Estrada K."/>
            <person name="Sanchez-Flores A."/>
            <person name="Montero E."/>
            <person name="Harb O.S."/>
            <person name="Le Roch K.G."/>
            <person name="Mamoun C.B."/>
        </authorList>
    </citation>
    <scope>NUCLEOTIDE SEQUENCE</scope>
    <source>
        <strain evidence="6">WA1</strain>
    </source>
</reference>
<comment type="caution">
    <text evidence="6">The sequence shown here is derived from an EMBL/GenBank/DDBJ whole genome shotgun (WGS) entry which is preliminary data.</text>
</comment>
<dbReference type="InterPro" id="IPR013083">
    <property type="entry name" value="Znf_RING/FYVE/PHD"/>
</dbReference>
<proteinExistence type="predicted"/>
<evidence type="ECO:0000313" key="6">
    <source>
        <dbReference type="EMBL" id="KAK2198458.1"/>
    </source>
</evidence>
<evidence type="ECO:0000256" key="1">
    <source>
        <dbReference type="ARBA" id="ARBA00022723"/>
    </source>
</evidence>